<accession>A0ACB8DB73</accession>
<dbReference type="Proteomes" id="UP000821865">
    <property type="component" value="Chromosome 2"/>
</dbReference>
<evidence type="ECO:0000313" key="2">
    <source>
        <dbReference type="Proteomes" id="UP000821865"/>
    </source>
</evidence>
<reference evidence="1" key="1">
    <citation type="submission" date="2020-05" db="EMBL/GenBank/DDBJ databases">
        <title>Large-scale comparative analyses of tick genomes elucidate their genetic diversity and vector capacities.</title>
        <authorList>
            <person name="Jia N."/>
            <person name="Wang J."/>
            <person name="Shi W."/>
            <person name="Du L."/>
            <person name="Sun Y."/>
            <person name="Zhan W."/>
            <person name="Jiang J."/>
            <person name="Wang Q."/>
            <person name="Zhang B."/>
            <person name="Ji P."/>
            <person name="Sakyi L.B."/>
            <person name="Cui X."/>
            <person name="Yuan T."/>
            <person name="Jiang B."/>
            <person name="Yang W."/>
            <person name="Lam T.T.-Y."/>
            <person name="Chang Q."/>
            <person name="Ding S."/>
            <person name="Wang X."/>
            <person name="Zhu J."/>
            <person name="Ruan X."/>
            <person name="Zhao L."/>
            <person name="Wei J."/>
            <person name="Que T."/>
            <person name="Du C."/>
            <person name="Cheng J."/>
            <person name="Dai P."/>
            <person name="Han X."/>
            <person name="Huang E."/>
            <person name="Gao Y."/>
            <person name="Liu J."/>
            <person name="Shao H."/>
            <person name="Ye R."/>
            <person name="Li L."/>
            <person name="Wei W."/>
            <person name="Wang X."/>
            <person name="Wang C."/>
            <person name="Yang T."/>
            <person name="Huo Q."/>
            <person name="Li W."/>
            <person name="Guo W."/>
            <person name="Chen H."/>
            <person name="Zhou L."/>
            <person name="Ni X."/>
            <person name="Tian J."/>
            <person name="Zhou Y."/>
            <person name="Sheng Y."/>
            <person name="Liu T."/>
            <person name="Pan Y."/>
            <person name="Xia L."/>
            <person name="Li J."/>
            <person name="Zhao F."/>
            <person name="Cao W."/>
        </authorList>
    </citation>
    <scope>NUCLEOTIDE SEQUENCE</scope>
    <source>
        <strain evidence="1">Dsil-2018</strain>
    </source>
</reference>
<keyword evidence="2" id="KW-1185">Reference proteome</keyword>
<comment type="caution">
    <text evidence="1">The sequence shown here is derived from an EMBL/GenBank/DDBJ whole genome shotgun (WGS) entry which is preliminary data.</text>
</comment>
<name>A0ACB8DB73_DERSI</name>
<dbReference type="EMBL" id="CM023471">
    <property type="protein sequence ID" value="KAH7965146.1"/>
    <property type="molecule type" value="Genomic_DNA"/>
</dbReference>
<organism evidence="1 2">
    <name type="scientific">Dermacentor silvarum</name>
    <name type="common">Tick</name>
    <dbReference type="NCBI Taxonomy" id="543639"/>
    <lineage>
        <taxon>Eukaryota</taxon>
        <taxon>Metazoa</taxon>
        <taxon>Ecdysozoa</taxon>
        <taxon>Arthropoda</taxon>
        <taxon>Chelicerata</taxon>
        <taxon>Arachnida</taxon>
        <taxon>Acari</taxon>
        <taxon>Parasitiformes</taxon>
        <taxon>Ixodida</taxon>
        <taxon>Ixodoidea</taxon>
        <taxon>Ixodidae</taxon>
        <taxon>Rhipicephalinae</taxon>
        <taxon>Dermacentor</taxon>
    </lineage>
</organism>
<sequence>MMLPEPSVVELFSINLSGYFRVVLQFGMTLCSAVLVSVFYVHLSFKASFPSTFEPPGESDTCVPPALWRASSAAGRLPWRRVASPQPKRATVKTETIGSSRSPVHGTAAAQRQHSICQNTVEFSPTKLQSKMKRRTNEDLCLKLGWWEGETFHIKNHCLDLLKAIEEELGCEDPILHTTRKLITSSKAIQSDILPVLIHSQENPCIFRAVLRVLLRLTTPVECLIPMDLALQSKTAMEAIQNLHMLLLETKRSFLDIRSTETIMRVLKAKMKTDQEPKDLTENDLEGLSNSLVLMRNLLHVPDKTESSRFGITEDTFEDWLSVHNKLIWNLFVHGLDGVLILMLNSVYKVNWAVIVVQIIALLYKDQGGLAVQSATPLGAREPRLQDVGNLQHLISTSTSNSESSEDDIESNTSKHSVHHASSNDSMQPGQPCGGSGTAKNNRISCNGGIGGAGVATSGGLANAAGGSQSTAGDSGYCHSDFTTSSSNSRSFSPRDKGELSRDASSSSGRASADNMTSSSNGHSSSSDDENQASQAHRTQALIEKL</sequence>
<proteinExistence type="predicted"/>
<gene>
    <name evidence="1" type="ORF">HPB49_004282</name>
</gene>
<evidence type="ECO:0000313" key="1">
    <source>
        <dbReference type="EMBL" id="KAH7965146.1"/>
    </source>
</evidence>
<protein>
    <submittedName>
        <fullName evidence="1">Uncharacterized protein</fullName>
    </submittedName>
</protein>